<comment type="caution">
    <text evidence="1">The sequence shown here is derived from an EMBL/GenBank/DDBJ whole genome shotgun (WGS) entry which is preliminary data.</text>
</comment>
<evidence type="ECO:0000313" key="1">
    <source>
        <dbReference type="EMBL" id="OZM57179.1"/>
    </source>
</evidence>
<dbReference type="InterPro" id="IPR058870">
    <property type="entry name" value="YuzC"/>
</dbReference>
<keyword evidence="2" id="KW-1185">Reference proteome</keyword>
<sequence>MYVVQHCCFCPICNSLHNNSRLSILWQNERQQNQYPEINPATFQKSADNLLLLLPQATLLIEKIKKSTPFAKKIQGNAQVGKTEEVKKLLKEAGITSKVKISYNPDQISIHIYNHSESITVTLPW</sequence>
<dbReference type="Pfam" id="PF26344">
    <property type="entry name" value="YuzC"/>
    <property type="match status" value="1"/>
</dbReference>
<dbReference type="EMBL" id="NPIA01000003">
    <property type="protein sequence ID" value="OZM57179.1"/>
    <property type="molecule type" value="Genomic_DNA"/>
</dbReference>
<reference evidence="1 2" key="2">
    <citation type="submission" date="2017-09" db="EMBL/GenBank/DDBJ databases">
        <title>Bacillus patelloidae sp. nov., isolated from the intestinal tract of a marine limpet.</title>
        <authorList>
            <person name="Liu R."/>
            <person name="Dong C."/>
            <person name="Shao Z."/>
        </authorList>
    </citation>
    <scope>NUCLEOTIDE SEQUENCE [LARGE SCALE GENOMIC DNA]</scope>
    <source>
        <strain evidence="1 2">SA5d-4</strain>
    </source>
</reference>
<organism evidence="1 2">
    <name type="scientific">Lottiidibacillus patelloidae</name>
    <dbReference type="NCBI Taxonomy" id="2670334"/>
    <lineage>
        <taxon>Bacteria</taxon>
        <taxon>Bacillati</taxon>
        <taxon>Bacillota</taxon>
        <taxon>Bacilli</taxon>
        <taxon>Bacillales</taxon>
        <taxon>Bacillaceae</taxon>
        <taxon>Lottiidibacillus</taxon>
    </lineage>
</organism>
<dbReference type="Proteomes" id="UP000217083">
    <property type="component" value="Unassembled WGS sequence"/>
</dbReference>
<name>A0A263BTY4_9BACI</name>
<protein>
    <submittedName>
        <fullName evidence="1">Uncharacterized protein</fullName>
    </submittedName>
</protein>
<reference evidence="2" key="1">
    <citation type="submission" date="2017-08" db="EMBL/GenBank/DDBJ databases">
        <authorList>
            <person name="Huang Z."/>
        </authorList>
    </citation>
    <scope>NUCLEOTIDE SEQUENCE [LARGE SCALE GENOMIC DNA]</scope>
    <source>
        <strain evidence="2">SA5d-4</strain>
    </source>
</reference>
<proteinExistence type="predicted"/>
<evidence type="ECO:0000313" key="2">
    <source>
        <dbReference type="Proteomes" id="UP000217083"/>
    </source>
</evidence>
<dbReference type="AlphaFoldDB" id="A0A263BTY4"/>
<gene>
    <name evidence="1" type="ORF">CIB95_06850</name>
</gene>
<accession>A0A263BTY4</accession>